<gene>
    <name evidence="9" type="ORF">NEMVEDRAFT_v1g238419</name>
</gene>
<evidence type="ECO:0000256" key="5">
    <source>
        <dbReference type="ARBA" id="ARBA00023136"/>
    </source>
</evidence>
<feature type="transmembrane region" description="Helical" evidence="7">
    <location>
        <begin position="110"/>
        <end position="128"/>
    </location>
</feature>
<evidence type="ECO:0000259" key="8">
    <source>
        <dbReference type="Pfam" id="PF12832"/>
    </source>
</evidence>
<dbReference type="EMBL" id="DS469511">
    <property type="protein sequence ID" value="EDO49067.1"/>
    <property type="molecule type" value="Genomic_DNA"/>
</dbReference>
<keyword evidence="4 7" id="KW-1133">Transmembrane helix</keyword>
<dbReference type="Pfam" id="PF12832">
    <property type="entry name" value="MFS_1_like"/>
    <property type="match status" value="1"/>
</dbReference>
<feature type="region of interest" description="Disordered" evidence="6">
    <location>
        <begin position="608"/>
        <end position="642"/>
    </location>
</feature>
<dbReference type="InterPro" id="IPR024989">
    <property type="entry name" value="MFS_assoc_dom"/>
</dbReference>
<evidence type="ECO:0000256" key="7">
    <source>
        <dbReference type="SAM" id="Phobius"/>
    </source>
</evidence>
<dbReference type="KEGG" id="nve:5521213"/>
<feature type="transmembrane region" description="Helical" evidence="7">
    <location>
        <begin position="265"/>
        <end position="286"/>
    </location>
</feature>
<feature type="transmembrane region" description="Helical" evidence="7">
    <location>
        <begin position="542"/>
        <end position="562"/>
    </location>
</feature>
<evidence type="ECO:0000256" key="3">
    <source>
        <dbReference type="ARBA" id="ARBA00022692"/>
    </source>
</evidence>
<feature type="transmembrane region" description="Helical" evidence="7">
    <location>
        <begin position="508"/>
        <end position="530"/>
    </location>
</feature>
<evidence type="ECO:0000313" key="9">
    <source>
        <dbReference type="EMBL" id="EDO49067.1"/>
    </source>
</evidence>
<dbReference type="PANTHER" id="PTHR16172">
    <property type="entry name" value="MAJOR FACILITATOR SUPERFAMILY DOMAIN-CONTAINING PROTEIN 6-LIKE"/>
    <property type="match status" value="1"/>
</dbReference>
<dbReference type="Gene3D" id="1.20.1250.20">
    <property type="entry name" value="MFS general substrate transporter like domains"/>
    <property type="match status" value="2"/>
</dbReference>
<dbReference type="HOGENOM" id="CLU_013133_2_0_1"/>
<dbReference type="OMA" id="FMGFSHS"/>
<dbReference type="OrthoDB" id="515887at2759"/>
<feature type="transmembrane region" description="Helical" evidence="7">
    <location>
        <begin position="49"/>
        <end position="69"/>
    </location>
</feature>
<dbReference type="Proteomes" id="UP000001593">
    <property type="component" value="Unassembled WGS sequence"/>
</dbReference>
<evidence type="ECO:0000256" key="2">
    <source>
        <dbReference type="ARBA" id="ARBA00005241"/>
    </source>
</evidence>
<evidence type="ECO:0000256" key="4">
    <source>
        <dbReference type="ARBA" id="ARBA00022989"/>
    </source>
</evidence>
<sequence>MTGNPRSEKPSPTLDERRASEIPLSLKKLELQQNGTLSKVNKTLLFFKYFYFVFYSAIGTVFPFLNGYIRQIGISNDQMQILSGVRPLIHLVFAPLWGVLGDRCISKKMIIQFSLFVWLVVTISMAFLEPTGQTCQVISINQTIIKVVNSTEVKTGFFRRKRSIIDIEEYPMDYGYAAHAMNTRGTFEATFGSSSSGSGSHDLDSSISGSGTTGSGDDHVVFKTMKTHENLPTLAISDKARKDDDVIITTRNLFRSSSGEIYETFLTALVLLMTIELFLCPVLVFLDSVLLNRQHEDSFSYGQQRLFGSLGYVILFLTVGVLLERSARTVCGDLFQDYVICFCFFCFMTVLTLVVTVNFDIPYIKPDPDPLGRLKATFYDRHHGTLLASVCFMGFSHSVLTSFYDSYLLNSGVDYTTTVAINVFRFSGEPIAFFLSSMILNRAGTINVLFGIILVTSVNLFCSSFISGPWHLVSFGFVEGFTYGTSWVAMATYLVSSAPTDSTSTVQGVLQSVYWGLGGLLGVLIGNNLISMIGSAASLRLFSVMALVIAIIFTIGLRGFYFSESNYFTAMMTRVYCLGSAAKCVVIPPGKSVVDSNIRGLGLDVERASKSNCGGKKDRRKSKQEKGSKSECGSDTRNTPSP</sequence>
<comment type="subcellular location">
    <subcellularLocation>
        <location evidence="1">Membrane</location>
        <topology evidence="1">Multi-pass membrane protein</topology>
    </subcellularLocation>
</comment>
<dbReference type="InterPro" id="IPR036259">
    <property type="entry name" value="MFS_trans_sf"/>
</dbReference>
<dbReference type="InterPro" id="IPR051717">
    <property type="entry name" value="MFS_MFSD6"/>
</dbReference>
<feature type="domain" description="Major facilitator superfamily associated" evidence="8">
    <location>
        <begin position="47"/>
        <end position="533"/>
    </location>
</feature>
<feature type="transmembrane region" description="Helical" evidence="7">
    <location>
        <begin position="446"/>
        <end position="466"/>
    </location>
</feature>
<dbReference type="PhylomeDB" id="A7RI06"/>
<feature type="compositionally biased region" description="Basic and acidic residues" evidence="6">
    <location>
        <begin position="624"/>
        <end position="634"/>
    </location>
</feature>
<accession>A7RI06</accession>
<feature type="transmembrane region" description="Helical" evidence="7">
    <location>
        <begin position="81"/>
        <end position="98"/>
    </location>
</feature>
<dbReference type="eggNOG" id="KOG3762">
    <property type="taxonomic scope" value="Eukaryota"/>
</dbReference>
<comment type="similarity">
    <text evidence="2">Belongs to the major facilitator superfamily. MFSD6 family.</text>
</comment>
<evidence type="ECO:0000313" key="10">
    <source>
        <dbReference type="Proteomes" id="UP000001593"/>
    </source>
</evidence>
<reference evidence="9 10" key="1">
    <citation type="journal article" date="2007" name="Science">
        <title>Sea anemone genome reveals ancestral eumetazoan gene repertoire and genomic organization.</title>
        <authorList>
            <person name="Putnam N.H."/>
            <person name="Srivastava M."/>
            <person name="Hellsten U."/>
            <person name="Dirks B."/>
            <person name="Chapman J."/>
            <person name="Salamov A."/>
            <person name="Terry A."/>
            <person name="Shapiro H."/>
            <person name="Lindquist E."/>
            <person name="Kapitonov V.V."/>
            <person name="Jurka J."/>
            <person name="Genikhovich G."/>
            <person name="Grigoriev I.V."/>
            <person name="Lucas S.M."/>
            <person name="Steele R.E."/>
            <person name="Finnerty J.R."/>
            <person name="Technau U."/>
            <person name="Martindale M.Q."/>
            <person name="Rokhsar D.S."/>
        </authorList>
    </citation>
    <scope>NUCLEOTIDE SEQUENCE [LARGE SCALE GENOMIC DNA]</scope>
    <source>
        <strain evidence="10">CH2 X CH6</strain>
    </source>
</reference>
<evidence type="ECO:0000256" key="1">
    <source>
        <dbReference type="ARBA" id="ARBA00004141"/>
    </source>
</evidence>
<dbReference type="SUPFAM" id="SSF103473">
    <property type="entry name" value="MFS general substrate transporter"/>
    <property type="match status" value="1"/>
</dbReference>
<dbReference type="PANTHER" id="PTHR16172:SF2">
    <property type="entry name" value="MAJOR FACILITATOR SUPERFAMILY DOMAIN-CONTAINING PROTEIN 6"/>
    <property type="match status" value="1"/>
</dbReference>
<dbReference type="InParanoid" id="A7RI06"/>
<dbReference type="GO" id="GO:0016020">
    <property type="term" value="C:membrane"/>
    <property type="evidence" value="ECO:0000318"/>
    <property type="project" value="GO_Central"/>
</dbReference>
<organism evidence="9 10">
    <name type="scientific">Nematostella vectensis</name>
    <name type="common">Starlet sea anemone</name>
    <dbReference type="NCBI Taxonomy" id="45351"/>
    <lineage>
        <taxon>Eukaryota</taxon>
        <taxon>Metazoa</taxon>
        <taxon>Cnidaria</taxon>
        <taxon>Anthozoa</taxon>
        <taxon>Hexacorallia</taxon>
        <taxon>Actiniaria</taxon>
        <taxon>Edwardsiidae</taxon>
        <taxon>Nematostella</taxon>
    </lineage>
</organism>
<protein>
    <recommendedName>
        <fullName evidence="8">Major facilitator superfamily associated domain-containing protein</fullName>
    </recommendedName>
</protein>
<keyword evidence="3 7" id="KW-0812">Transmembrane</keyword>
<keyword evidence="5 7" id="KW-0472">Membrane</keyword>
<feature type="transmembrane region" description="Helical" evidence="7">
    <location>
        <begin position="472"/>
        <end position="496"/>
    </location>
</feature>
<proteinExistence type="inferred from homology"/>
<evidence type="ECO:0000256" key="6">
    <source>
        <dbReference type="SAM" id="MobiDB-lite"/>
    </source>
</evidence>
<dbReference type="AlphaFoldDB" id="A7RI06"/>
<keyword evidence="10" id="KW-1185">Reference proteome</keyword>
<feature type="transmembrane region" description="Helical" evidence="7">
    <location>
        <begin position="335"/>
        <end position="364"/>
    </location>
</feature>
<name>A7RI06_NEMVE</name>
<feature type="transmembrane region" description="Helical" evidence="7">
    <location>
        <begin position="306"/>
        <end position="323"/>
    </location>
</feature>